<evidence type="ECO:0000313" key="3">
    <source>
        <dbReference type="EMBL" id="PHI09692.1"/>
    </source>
</evidence>
<protein>
    <submittedName>
        <fullName evidence="3">Stress response protein NST1</fullName>
    </submittedName>
</protein>
<proteinExistence type="predicted"/>
<accession>A0A2C6C0T0</accession>
<dbReference type="EMBL" id="NIRM01000001">
    <property type="protein sequence ID" value="PHI09692.1"/>
    <property type="molecule type" value="Genomic_DNA"/>
</dbReference>
<feature type="coiled-coil region" evidence="1">
    <location>
        <begin position="23"/>
        <end position="65"/>
    </location>
</feature>
<dbReference type="Proteomes" id="UP000221504">
    <property type="component" value="Unassembled WGS sequence"/>
</dbReference>
<comment type="caution">
    <text evidence="3">The sequence shown here is derived from an EMBL/GenBank/DDBJ whole genome shotgun (WGS) entry which is preliminary data.</text>
</comment>
<organism evidence="3 4">
    <name type="scientific">Fusobacterium nucleatum subsp. polymorphum</name>
    <name type="common">Fusobacterium polymorphum</name>
    <dbReference type="NCBI Taxonomy" id="76857"/>
    <lineage>
        <taxon>Bacteria</taxon>
        <taxon>Fusobacteriati</taxon>
        <taxon>Fusobacteriota</taxon>
        <taxon>Fusobacteriia</taxon>
        <taxon>Fusobacteriales</taxon>
        <taxon>Fusobacteriaceae</taxon>
        <taxon>Fusobacterium</taxon>
    </lineage>
</organism>
<feature type="signal peptide" evidence="2">
    <location>
        <begin position="1"/>
        <end position="19"/>
    </location>
</feature>
<dbReference type="RefSeq" id="WP_099010584.1">
    <property type="nucleotide sequence ID" value="NZ_CP077154.1"/>
</dbReference>
<gene>
    <name evidence="3" type="ORF">CBG52_00195</name>
</gene>
<reference evidence="3 4" key="1">
    <citation type="submission" date="2017-06" db="EMBL/GenBank/DDBJ databases">
        <title>Draft genome sequence of Fusobacterium nucleatum subsp. polymorphum KCOM 1267 (=ChDC F290).</title>
        <authorList>
            <person name="Kook J.-K."/>
            <person name="Park S.-N."/>
            <person name="Lim Y.K."/>
            <person name="Roh H."/>
        </authorList>
    </citation>
    <scope>NUCLEOTIDE SEQUENCE [LARGE SCALE GENOMIC DNA]</scope>
    <source>
        <strain evidence="4">KCOM 1267(ChDC F290)</strain>
    </source>
</reference>
<name>A0A2C6C0T0_FUSNP</name>
<evidence type="ECO:0000313" key="4">
    <source>
        <dbReference type="Proteomes" id="UP000221504"/>
    </source>
</evidence>
<evidence type="ECO:0000256" key="2">
    <source>
        <dbReference type="SAM" id="SignalP"/>
    </source>
</evidence>
<dbReference type="AlphaFoldDB" id="A0A2C6C0T0"/>
<sequence length="155" mass="18583">MKKLLMMLFLFLISIFSYAEKTAEEIMSDLREKEQEKIKQQEEVKKQKQAEQAKIEKEAEKLMEKKRWELTSEPLVAKFGRAENKGEATKKAMEVAKNRMAFENEEDKERFARFYNESNIGFEQISSEREKILEERAKLQKQLRDLDELERKVRN</sequence>
<evidence type="ECO:0000256" key="1">
    <source>
        <dbReference type="SAM" id="Coils"/>
    </source>
</evidence>
<feature type="chain" id="PRO_5012089879" evidence="2">
    <location>
        <begin position="20"/>
        <end position="155"/>
    </location>
</feature>
<keyword evidence="1" id="KW-0175">Coiled coil</keyword>
<feature type="coiled-coil region" evidence="1">
    <location>
        <begin position="122"/>
        <end position="152"/>
    </location>
</feature>
<keyword evidence="2" id="KW-0732">Signal</keyword>